<gene>
    <name evidence="1" type="ORF">AA314_00758</name>
</gene>
<name>A0AAC8TAR2_9BACT</name>
<evidence type="ECO:0000313" key="2">
    <source>
        <dbReference type="Proteomes" id="UP000035579"/>
    </source>
</evidence>
<proteinExistence type="predicted"/>
<reference evidence="1 2" key="1">
    <citation type="submission" date="2015-05" db="EMBL/GenBank/DDBJ databases">
        <title>Genome assembly of Archangium gephyra DSM 2261.</title>
        <authorList>
            <person name="Sharma G."/>
            <person name="Subramanian S."/>
        </authorList>
    </citation>
    <scope>NUCLEOTIDE SEQUENCE [LARGE SCALE GENOMIC DNA]</scope>
    <source>
        <strain evidence="1 2">DSM 2261</strain>
    </source>
</reference>
<dbReference type="EMBL" id="CP011509">
    <property type="protein sequence ID" value="AKI99131.1"/>
    <property type="molecule type" value="Genomic_DNA"/>
</dbReference>
<organism evidence="1 2">
    <name type="scientific">Archangium gephyra</name>
    <dbReference type="NCBI Taxonomy" id="48"/>
    <lineage>
        <taxon>Bacteria</taxon>
        <taxon>Pseudomonadati</taxon>
        <taxon>Myxococcota</taxon>
        <taxon>Myxococcia</taxon>
        <taxon>Myxococcales</taxon>
        <taxon>Cystobacterineae</taxon>
        <taxon>Archangiaceae</taxon>
        <taxon>Archangium</taxon>
    </lineage>
</organism>
<evidence type="ECO:0000313" key="1">
    <source>
        <dbReference type="EMBL" id="AKI99131.1"/>
    </source>
</evidence>
<dbReference type="KEGG" id="age:AA314_00758"/>
<dbReference type="AlphaFoldDB" id="A0AAC8TAR2"/>
<accession>A0AAC8TAR2</accession>
<dbReference type="Proteomes" id="UP000035579">
    <property type="component" value="Chromosome"/>
</dbReference>
<sequence length="45" mass="4531">MSEGGRDEGGSQPGMSVTVWATCAPELGGGARVGWAHGWREGVGS</sequence>
<protein>
    <submittedName>
        <fullName evidence="1">Uncharacterized protein</fullName>
    </submittedName>
</protein>